<dbReference type="AlphaFoldDB" id="A0A0U2VE13"/>
<keyword evidence="2" id="KW-1185">Reference proteome</keyword>
<dbReference type="EMBL" id="CP013655">
    <property type="protein sequence ID" value="ALS35819.1"/>
    <property type="molecule type" value="Genomic_DNA"/>
</dbReference>
<protein>
    <submittedName>
        <fullName evidence="1">Uncharacterized protein</fullName>
    </submittedName>
</protein>
<sequence length="99" mass="11512">MAYLKRGGDYGYLEGVKPYCVDSFYNYLKKYPERLPLNRENQEVDSISVYSVEGEEDIYFVDVYLKVMNSEKKEEKDYIGYYVSVEGSKVSGAKINESK</sequence>
<dbReference type="RefSeq" id="WP_208928712.1">
    <property type="nucleotide sequence ID" value="NZ_CP013655.1"/>
</dbReference>
<organism evidence="1 2">
    <name type="scientific">Enterococcus rotai</name>
    <dbReference type="NCBI Taxonomy" id="118060"/>
    <lineage>
        <taxon>Bacteria</taxon>
        <taxon>Bacillati</taxon>
        <taxon>Bacillota</taxon>
        <taxon>Bacilli</taxon>
        <taxon>Lactobacillales</taxon>
        <taxon>Enterococcaceae</taxon>
        <taxon>Enterococcus</taxon>
    </lineage>
</organism>
<evidence type="ECO:0000313" key="1">
    <source>
        <dbReference type="EMBL" id="ALS35819.1"/>
    </source>
</evidence>
<proteinExistence type="predicted"/>
<reference evidence="2" key="1">
    <citation type="submission" date="2015-12" db="EMBL/GenBank/DDBJ databases">
        <authorList>
            <person name="Lauer A."/>
            <person name="Humrighouse B."/>
            <person name="Loparev V."/>
            <person name="Shewmaker P.L."/>
            <person name="Whitney A.M."/>
            <person name="McLaughlin R.W."/>
        </authorList>
    </citation>
    <scope>NUCLEOTIDE SEQUENCE [LARGE SCALE GENOMIC DNA]</scope>
    <source>
        <strain evidence="2">LMG 26678</strain>
    </source>
</reference>
<dbReference type="STRING" id="118060.ATZ35_01185"/>
<name>A0A0U2VE13_9ENTE</name>
<dbReference type="KEGG" id="erx:ATZ35_01185"/>
<gene>
    <name evidence="1" type="ORF">ATZ35_01185</name>
</gene>
<accession>A0A0U2VE13</accession>
<dbReference type="Proteomes" id="UP000067523">
    <property type="component" value="Chromosome"/>
</dbReference>
<evidence type="ECO:0000313" key="2">
    <source>
        <dbReference type="Proteomes" id="UP000067523"/>
    </source>
</evidence>